<evidence type="ECO:0000313" key="9">
    <source>
        <dbReference type="Proteomes" id="UP000007875"/>
    </source>
</evidence>
<keyword evidence="4" id="KW-0677">Repeat</keyword>
<reference evidence="8" key="3">
    <citation type="submission" date="2025-09" db="UniProtKB">
        <authorList>
            <consortium name="Ensembl"/>
        </authorList>
    </citation>
    <scope>IDENTIFICATION</scope>
</reference>
<evidence type="ECO:0000256" key="3">
    <source>
        <dbReference type="ARBA" id="ARBA00022574"/>
    </source>
</evidence>
<dbReference type="InterPro" id="IPR007148">
    <property type="entry name" value="SSU_processome_Utp12"/>
</dbReference>
<comment type="subcellular location">
    <subcellularLocation>
        <location evidence="1">Nucleus</location>
        <location evidence="1">Nucleolus</location>
    </subcellularLocation>
</comment>
<dbReference type="InterPro" id="IPR015943">
    <property type="entry name" value="WD40/YVTN_repeat-like_dom_sf"/>
</dbReference>
<dbReference type="CDD" id="cd00200">
    <property type="entry name" value="WD40"/>
    <property type="match status" value="1"/>
</dbReference>
<dbReference type="GO" id="GO:0000462">
    <property type="term" value="P:maturation of SSU-rRNA from tricistronic rRNA transcript (SSU-rRNA, 5.8S rRNA, LSU-rRNA)"/>
    <property type="evidence" value="ECO:0007669"/>
    <property type="project" value="TreeGrafter"/>
</dbReference>
<dbReference type="InterPro" id="IPR019775">
    <property type="entry name" value="WD40_repeat_CS"/>
</dbReference>
<keyword evidence="9" id="KW-1185">Reference proteome</keyword>
<feature type="repeat" description="WD" evidence="6">
    <location>
        <begin position="362"/>
        <end position="403"/>
    </location>
</feature>
<reference evidence="9" key="1">
    <citation type="submission" date="2003-08" db="EMBL/GenBank/DDBJ databases">
        <authorList>
            <person name="Birren B."/>
            <person name="Nusbaum C."/>
            <person name="Abebe A."/>
            <person name="Abouelleil A."/>
            <person name="Adekoya E."/>
            <person name="Ait-zahra M."/>
            <person name="Allen N."/>
            <person name="Allen T."/>
            <person name="An P."/>
            <person name="Anderson M."/>
            <person name="Anderson S."/>
            <person name="Arachchi H."/>
            <person name="Armbruster J."/>
            <person name="Bachantsang P."/>
            <person name="Baldwin J."/>
            <person name="Barry A."/>
            <person name="Bayul T."/>
            <person name="Blitshsteyn B."/>
            <person name="Bloom T."/>
            <person name="Blye J."/>
            <person name="Boguslavskiy L."/>
            <person name="Borowsky M."/>
            <person name="Boukhgalter B."/>
            <person name="Brunache A."/>
            <person name="Butler J."/>
            <person name="Calixte N."/>
            <person name="Calvo S."/>
            <person name="Camarata J."/>
            <person name="Campo K."/>
            <person name="Chang J."/>
            <person name="Cheshatsang Y."/>
            <person name="Citroen M."/>
            <person name="Collymore A."/>
            <person name="Considine T."/>
            <person name="Cook A."/>
            <person name="Cooke P."/>
            <person name="Corum B."/>
            <person name="Cuomo C."/>
            <person name="David R."/>
            <person name="Dawoe T."/>
            <person name="Degray S."/>
            <person name="Dodge S."/>
            <person name="Dooley K."/>
            <person name="Dorje P."/>
            <person name="Dorjee K."/>
            <person name="Dorris L."/>
            <person name="Duffey N."/>
            <person name="Dupes A."/>
            <person name="Elkins T."/>
            <person name="Engels R."/>
            <person name="Erickson J."/>
            <person name="Farina A."/>
            <person name="Faro S."/>
            <person name="Ferreira P."/>
            <person name="Fischer H."/>
            <person name="Fitzgerald M."/>
            <person name="Foley K."/>
            <person name="Gage D."/>
            <person name="Galagan J."/>
            <person name="Gearin G."/>
            <person name="Gnerre S."/>
            <person name="Gnirke A."/>
            <person name="Goyette A."/>
            <person name="Graham J."/>
            <person name="Grandbois E."/>
            <person name="Gyaltsen K."/>
            <person name="Hafez N."/>
            <person name="Hagopian D."/>
            <person name="Hagos B."/>
            <person name="Hall J."/>
            <person name="Hatcher B."/>
            <person name="Heller A."/>
            <person name="Higgins H."/>
            <person name="Honan T."/>
            <person name="Horn A."/>
            <person name="Houde N."/>
            <person name="Hughes L."/>
            <person name="Hulme W."/>
            <person name="Husby E."/>
            <person name="Iliev I."/>
            <person name="Jaffe D."/>
            <person name="Jones C."/>
            <person name="Kamal M."/>
            <person name="Kamat A."/>
            <person name="Kamvysselis M."/>
            <person name="Karlsson E."/>
            <person name="Kells C."/>
            <person name="Kieu A."/>
            <person name="Kisner P."/>
            <person name="Kodira C."/>
            <person name="Kulbokas E."/>
            <person name="Labutti K."/>
            <person name="Lama D."/>
            <person name="Landers T."/>
            <person name="Leger J."/>
            <person name="Levine S."/>
            <person name="Lewis D."/>
            <person name="Lewis T."/>
            <person name="Lindblad-toh K."/>
            <person name="Liu X."/>
            <person name="Lokyitsang T."/>
            <person name="Lokyitsang Y."/>
            <person name="Lucien O."/>
            <person name="Lui A."/>
            <person name="Ma L.J."/>
            <person name="Mabbitt R."/>
            <person name="Macdonald J."/>
            <person name="Maclean C."/>
            <person name="Major J."/>
            <person name="Manning J."/>
            <person name="Marabella R."/>
            <person name="Maru K."/>
            <person name="Matthews C."/>
            <person name="Mauceli E."/>
            <person name="Mccarthy M."/>
            <person name="Mcdonough S."/>
            <person name="Mcghee T."/>
            <person name="Meldrim J."/>
            <person name="Meneus L."/>
            <person name="Mesirov J."/>
            <person name="Mihalev A."/>
            <person name="Mihova T."/>
            <person name="Mikkelsen T."/>
            <person name="Mlenga V."/>
            <person name="Moru K."/>
            <person name="Mozes J."/>
            <person name="Mulrain L."/>
            <person name="Munson G."/>
            <person name="Naylor J."/>
            <person name="Newes C."/>
            <person name="Nguyen C."/>
            <person name="Nguyen N."/>
            <person name="Nguyen T."/>
            <person name="Nicol R."/>
            <person name="Nielsen C."/>
            <person name="Nizzari M."/>
            <person name="Norbu C."/>
            <person name="Norbu N."/>
            <person name="O'donnell P."/>
            <person name="Okoawo O."/>
            <person name="O'leary S."/>
            <person name="Omotosho B."/>
            <person name="O'neill K."/>
            <person name="Osman S."/>
            <person name="Parker S."/>
            <person name="Perrin D."/>
            <person name="Phunkhang P."/>
            <person name="Piqani B."/>
            <person name="Purcell S."/>
            <person name="Rachupka T."/>
            <person name="Ramasamy U."/>
            <person name="Rameau R."/>
            <person name="Ray V."/>
            <person name="Raymond C."/>
            <person name="Retta R."/>
            <person name="Richardson S."/>
            <person name="Rise C."/>
            <person name="Rodriguez J."/>
            <person name="Rogers J."/>
            <person name="Rogov P."/>
            <person name="Rutman M."/>
            <person name="Schupbach R."/>
            <person name="Seaman C."/>
            <person name="Settipalli S."/>
            <person name="Sharpe T."/>
            <person name="Sheridan J."/>
            <person name="Sherpa N."/>
            <person name="Shi J."/>
            <person name="Smirnov S."/>
            <person name="Smith C."/>
            <person name="Sougnez C."/>
            <person name="Spencer B."/>
            <person name="Stalker J."/>
            <person name="Stange-thomann N."/>
            <person name="Stavropoulos S."/>
            <person name="Stetson K."/>
            <person name="Stone C."/>
            <person name="Stone S."/>
            <person name="Stubbs M."/>
            <person name="Talamas J."/>
            <person name="Tchuinga P."/>
            <person name="Tenzing P."/>
            <person name="Tesfaye S."/>
            <person name="Theodore J."/>
            <person name="Thoulutsang Y."/>
            <person name="Topham K."/>
            <person name="Towey S."/>
            <person name="Tsamla T."/>
            <person name="Tsomo N."/>
            <person name="Vallee D."/>
            <person name="Vassiliev H."/>
            <person name="Venkataraman V."/>
            <person name="Vinson J."/>
            <person name="Vo A."/>
            <person name="Wade C."/>
            <person name="Wang S."/>
            <person name="Wangchuk T."/>
            <person name="Wangdi T."/>
            <person name="Whittaker C."/>
            <person name="Wilkinson J."/>
            <person name="Wu Y."/>
            <person name="Wyman D."/>
            <person name="Yadav S."/>
            <person name="Yang S."/>
            <person name="Yang X."/>
            <person name="Yeager S."/>
            <person name="Yee E."/>
            <person name="Young G."/>
            <person name="Zainoun J."/>
            <person name="Zembeck L."/>
            <person name="Zimmer A."/>
            <person name="Zody M."/>
            <person name="Lander E."/>
        </authorList>
    </citation>
    <scope>NUCLEOTIDE SEQUENCE [LARGE SCALE GENOMIC DNA]</scope>
</reference>
<feature type="domain" description="Small-subunit processome Utp12" evidence="7">
    <location>
        <begin position="759"/>
        <end position="863"/>
    </location>
</feature>
<dbReference type="GeneTree" id="ENSGT00550000074981"/>
<dbReference type="AlphaFoldDB" id="H2YNU6"/>
<protein>
    <recommendedName>
        <fullName evidence="7">Small-subunit processome Utp12 domain-containing protein</fullName>
    </recommendedName>
</protein>
<proteinExistence type="inferred from homology"/>
<reference evidence="8" key="2">
    <citation type="submission" date="2025-08" db="UniProtKB">
        <authorList>
            <consortium name="Ensembl"/>
        </authorList>
    </citation>
    <scope>IDENTIFICATION</scope>
</reference>
<dbReference type="SMART" id="SM00320">
    <property type="entry name" value="WD40"/>
    <property type="match status" value="13"/>
</dbReference>
<dbReference type="PROSITE" id="PS50294">
    <property type="entry name" value="WD_REPEATS_REGION"/>
    <property type="match status" value="3"/>
</dbReference>
<dbReference type="Ensembl" id="ENSCSAVT00000007094.1">
    <property type="protein sequence ID" value="ENSCSAVP00000007004.1"/>
    <property type="gene ID" value="ENSCSAVG00000004186.1"/>
</dbReference>
<organism evidence="8 9">
    <name type="scientific">Ciona savignyi</name>
    <name type="common">Pacific transparent sea squirt</name>
    <dbReference type="NCBI Taxonomy" id="51511"/>
    <lineage>
        <taxon>Eukaryota</taxon>
        <taxon>Metazoa</taxon>
        <taxon>Chordata</taxon>
        <taxon>Tunicata</taxon>
        <taxon>Ascidiacea</taxon>
        <taxon>Phlebobranchia</taxon>
        <taxon>Cionidae</taxon>
        <taxon>Ciona</taxon>
    </lineage>
</organism>
<dbReference type="InterPro" id="IPR027145">
    <property type="entry name" value="PWP2"/>
</dbReference>
<dbReference type="SUPFAM" id="SSF50998">
    <property type="entry name" value="Quinoprotein alcohol dehydrogenase-like"/>
    <property type="match status" value="1"/>
</dbReference>
<dbReference type="InterPro" id="IPR011047">
    <property type="entry name" value="Quinoprotein_ADH-like_sf"/>
</dbReference>
<dbReference type="Gene3D" id="2.130.10.10">
    <property type="entry name" value="YVTN repeat-like/Quinoprotein amine dehydrogenase"/>
    <property type="match status" value="3"/>
</dbReference>
<dbReference type="GO" id="GO:0032040">
    <property type="term" value="C:small-subunit processome"/>
    <property type="evidence" value="ECO:0007669"/>
    <property type="project" value="TreeGrafter"/>
</dbReference>
<feature type="repeat" description="WD" evidence="6">
    <location>
        <begin position="404"/>
        <end position="445"/>
    </location>
</feature>
<dbReference type="PANTHER" id="PTHR19858:SF0">
    <property type="entry name" value="PERIODIC TRYPTOPHAN PROTEIN 2 HOMOLOG"/>
    <property type="match status" value="1"/>
</dbReference>
<evidence type="ECO:0000256" key="1">
    <source>
        <dbReference type="ARBA" id="ARBA00004604"/>
    </source>
</evidence>
<dbReference type="PROSITE" id="PS00678">
    <property type="entry name" value="WD_REPEATS_1"/>
    <property type="match status" value="1"/>
</dbReference>
<dbReference type="GO" id="GO:0034388">
    <property type="term" value="C:Pwp2p-containing subcomplex of 90S preribosome"/>
    <property type="evidence" value="ECO:0007669"/>
    <property type="project" value="TreeGrafter"/>
</dbReference>
<name>H2YNU6_CIOSA</name>
<evidence type="ECO:0000256" key="5">
    <source>
        <dbReference type="ARBA" id="ARBA00023242"/>
    </source>
</evidence>
<keyword evidence="3 6" id="KW-0853">WD repeat</keyword>
<dbReference type="PANTHER" id="PTHR19858">
    <property type="entry name" value="WD40 REPEAT PROTEIN"/>
    <property type="match status" value="1"/>
</dbReference>
<accession>H2YNU6</accession>
<evidence type="ECO:0000256" key="6">
    <source>
        <dbReference type="PROSITE-ProRule" id="PRU00221"/>
    </source>
</evidence>
<comment type="similarity">
    <text evidence="2">Belongs to the WD repeat PWP2 family.</text>
</comment>
<evidence type="ECO:0000256" key="2">
    <source>
        <dbReference type="ARBA" id="ARBA00010226"/>
    </source>
</evidence>
<evidence type="ECO:0000313" key="8">
    <source>
        <dbReference type="Ensembl" id="ENSCSAVP00000007004.1"/>
    </source>
</evidence>
<dbReference type="Proteomes" id="UP000007875">
    <property type="component" value="Unassembled WGS sequence"/>
</dbReference>
<keyword evidence="5" id="KW-0539">Nucleus</keyword>
<dbReference type="FunFam" id="2.130.10.10:FF:000216">
    <property type="entry name" value="Periodic tryptophan protein 2 homolog"/>
    <property type="match status" value="1"/>
</dbReference>
<feature type="repeat" description="WD" evidence="6">
    <location>
        <begin position="490"/>
        <end position="531"/>
    </location>
</feature>
<dbReference type="SUPFAM" id="SSF50978">
    <property type="entry name" value="WD40 repeat-like"/>
    <property type="match status" value="2"/>
</dbReference>
<dbReference type="Pfam" id="PF04003">
    <property type="entry name" value="Utp12"/>
    <property type="match status" value="1"/>
</dbReference>
<dbReference type="PROSITE" id="PS50082">
    <property type="entry name" value="WD_REPEATS_2"/>
    <property type="match status" value="3"/>
</dbReference>
<dbReference type="FunFam" id="2.130.10.10:FF:000255">
    <property type="entry name" value="Periodic tryptophan protein 2 homolog"/>
    <property type="match status" value="1"/>
</dbReference>
<evidence type="ECO:0000256" key="4">
    <source>
        <dbReference type="ARBA" id="ARBA00022737"/>
    </source>
</evidence>
<dbReference type="InterPro" id="IPR001680">
    <property type="entry name" value="WD40_rpt"/>
</dbReference>
<dbReference type="Pfam" id="PF00400">
    <property type="entry name" value="WD40"/>
    <property type="match status" value="5"/>
</dbReference>
<dbReference type="InterPro" id="IPR036322">
    <property type="entry name" value="WD40_repeat_dom_sf"/>
</dbReference>
<dbReference type="GO" id="GO:0000028">
    <property type="term" value="P:ribosomal small subunit assembly"/>
    <property type="evidence" value="ECO:0007669"/>
    <property type="project" value="TreeGrafter"/>
</dbReference>
<evidence type="ECO:0000259" key="7">
    <source>
        <dbReference type="Pfam" id="PF04003"/>
    </source>
</evidence>
<sequence>MKFNYKFSNLVGTVYRKGNVTFINNGDSLVSPVGNRISLFDLKSNKSETLPVTTKYNIVCVAVSPDGCTAILVDEEGEASLISFISKSVLHTHHFRKPIKCIKFSPDGSKFAVTKDNLVLVYHAPGRNRELNPFKLIRTFYGAYNDTTCIDWTSDSRAFAVGGLDMNTRVYAAIKCDNLVVYSLGAHKDEIVGCFFELNSLDIYTTSRDGALNVWECDTPLEGLKLAQSDKVIPYTEEVQEEDVDAVGTKEKEDLDESETKKPKILYKRVAKYFFNKEGDFNHVTSTAFHPKTHILVTGLASGSFHIHEMPEFNLIHSLSISEHQITASAFNVTGDWLALGSSGLGQLLVWEWQSESYILKQQGHSNGMCCLDYSPDGRFIVTGGEDGKVKVWNTSNGFCFVTFSEHESTVTAVRFTSSGHVIMSSSLDGTVRAFDLHRYRNFRTFTSPRPSQFVCMGVDGSGELVAAGSRDSFEVFVWSVRTGRLLDVLAGHEAPVSSLQFSPCESLLASGSWDRTVILWKIGDEKGARESIDVGHDVMAVTYRGDGKELAVSTLNAEITFWDVKTATQNGSVDCRFDIGCGRGELDRVSAKTSSFGKSFDALCYTADGSAIIAGGQTKNVCVYHVENKLLMKKFEISSNFSFDGMEEFLDKRKMTEFGPSALIDMDTDEKIKLPGVRVGDMGARAFHDEVRVSGVCFSPTGREWAAVSTEGLLIYSLDANLVFDPFNLDMDITPESIRVYPQRKEYSGSIMMSFRLNDKPLIREVLEAVPSSSIELLCERLPPSYVDKLLDFLASEMESSPHLHFILLWMRAILTKHGPHLKSKSNHVVAVMRHVQKSLTRKSETICKLLDANFYQSQYIISLAQLNRRLADTSLRHTDSDDDTMLVCSD</sequence>